<gene>
    <name evidence="2" type="ORF">OLMES_3862</name>
</gene>
<evidence type="ECO:0000313" key="3">
    <source>
        <dbReference type="Proteomes" id="UP000196027"/>
    </source>
</evidence>
<keyword evidence="1" id="KW-0145">Chemotaxis</keyword>
<dbReference type="KEGG" id="ome:OLMES_3862"/>
<protein>
    <recommendedName>
        <fullName evidence="4">Chemotaxis phosphatase CheX-like domain-containing protein</fullName>
    </recommendedName>
</protein>
<evidence type="ECO:0000313" key="2">
    <source>
        <dbReference type="EMBL" id="ARU57882.1"/>
    </source>
</evidence>
<organism evidence="2 3">
    <name type="scientific">Oleiphilus messinensis</name>
    <dbReference type="NCBI Taxonomy" id="141451"/>
    <lineage>
        <taxon>Bacteria</taxon>
        <taxon>Pseudomonadati</taxon>
        <taxon>Pseudomonadota</taxon>
        <taxon>Gammaproteobacteria</taxon>
        <taxon>Oceanospirillales</taxon>
        <taxon>Oleiphilaceae</taxon>
        <taxon>Oleiphilus</taxon>
    </lineage>
</organism>
<proteinExistence type="predicted"/>
<dbReference type="InterPro" id="IPR028976">
    <property type="entry name" value="CheC-like_sf"/>
</dbReference>
<dbReference type="EMBL" id="CP021425">
    <property type="protein sequence ID" value="ARU57882.1"/>
    <property type="molecule type" value="Genomic_DNA"/>
</dbReference>
<dbReference type="RefSeq" id="WP_157678388.1">
    <property type="nucleotide sequence ID" value="NZ_CP021425.1"/>
</dbReference>
<dbReference type="OrthoDB" id="9181039at2"/>
<name>A0A1Y0IBH3_9GAMM</name>
<accession>A0A1Y0IBH3</accession>
<evidence type="ECO:0008006" key="4">
    <source>
        <dbReference type="Google" id="ProtNLM"/>
    </source>
</evidence>
<dbReference type="Proteomes" id="UP000196027">
    <property type="component" value="Chromosome"/>
</dbReference>
<dbReference type="AlphaFoldDB" id="A0A1Y0IBH3"/>
<evidence type="ECO:0000256" key="1">
    <source>
        <dbReference type="ARBA" id="ARBA00022500"/>
    </source>
</evidence>
<dbReference type="Gene3D" id="3.40.1550.10">
    <property type="entry name" value="CheC-like"/>
    <property type="match status" value="1"/>
</dbReference>
<sequence>MSQQMRSEISEDSELIKQKISDLVRHAAEERIRLHTQLDEFRIVDDDRGFVPGQVLGNQMALILVSGDAIRITLKLHFSLSEIKPLIYAIYGLDSPNDVRDEQAIDFGKELCNLIAGYVVQMLEENGLPVGISLPLCTRGFYEIFADYRPLQKPIIKYCDLWRLQYGETSIYGTAMVEVLNPALLEPLLSYETGSDDSDDSGEFDFL</sequence>
<dbReference type="GO" id="GO:0006935">
    <property type="term" value="P:chemotaxis"/>
    <property type="evidence" value="ECO:0007669"/>
    <property type="project" value="UniProtKB-KW"/>
</dbReference>
<keyword evidence="3" id="KW-1185">Reference proteome</keyword>
<dbReference type="SUPFAM" id="SSF103039">
    <property type="entry name" value="CheC-like"/>
    <property type="match status" value="1"/>
</dbReference>
<reference evidence="2 3" key="1">
    <citation type="submission" date="2017-05" db="EMBL/GenBank/DDBJ databases">
        <title>Genomic insights into alkan degradation activity of Oleiphilus messinensis.</title>
        <authorList>
            <person name="Kozyavkin S.A."/>
            <person name="Slesarev A.I."/>
            <person name="Golyshin P.N."/>
            <person name="Korzhenkov A."/>
            <person name="Golyshina O.N."/>
            <person name="Toshchakov S.V."/>
        </authorList>
    </citation>
    <scope>NUCLEOTIDE SEQUENCE [LARGE SCALE GENOMIC DNA]</scope>
    <source>
        <strain evidence="2 3">ME102</strain>
    </source>
</reference>